<reference evidence="1" key="1">
    <citation type="submission" date="2021-06" db="EMBL/GenBank/DDBJ databases">
        <authorList>
            <person name="Kallberg Y."/>
            <person name="Tangrot J."/>
            <person name="Rosling A."/>
        </authorList>
    </citation>
    <scope>NUCLEOTIDE SEQUENCE</scope>
    <source>
        <strain evidence="1">IN212</strain>
    </source>
</reference>
<evidence type="ECO:0000313" key="2">
    <source>
        <dbReference type="Proteomes" id="UP000789396"/>
    </source>
</evidence>
<organism evidence="1 2">
    <name type="scientific">Racocetra fulgida</name>
    <dbReference type="NCBI Taxonomy" id="60492"/>
    <lineage>
        <taxon>Eukaryota</taxon>
        <taxon>Fungi</taxon>
        <taxon>Fungi incertae sedis</taxon>
        <taxon>Mucoromycota</taxon>
        <taxon>Glomeromycotina</taxon>
        <taxon>Glomeromycetes</taxon>
        <taxon>Diversisporales</taxon>
        <taxon>Gigasporaceae</taxon>
        <taxon>Racocetra</taxon>
    </lineage>
</organism>
<keyword evidence="2" id="KW-1185">Reference proteome</keyword>
<dbReference type="Proteomes" id="UP000789396">
    <property type="component" value="Unassembled WGS sequence"/>
</dbReference>
<comment type="caution">
    <text evidence="1">The sequence shown here is derived from an EMBL/GenBank/DDBJ whole genome shotgun (WGS) entry which is preliminary data.</text>
</comment>
<sequence length="230" mass="26906">VKSFELKDMNVVRLRDQNHVLNVSYKATIDHKENEMHKIVIDLTDLTVLQEIDSFREINTNHIPTEEILDDNQIVETVLVEQLEREQGDPNDSDKEPPKIFAAEGLNRLKTFISFAEQMDIDFFFNNNDLTINYVINEYSSNEADFPYNNNFSDNNNNFFGNNLSDNYLLDDYFYDNYLSEYNFSDDGFSNDGFSDNDNDFSDNDFSGNNNFSDYSGFSDNYDNYSDDYE</sequence>
<gene>
    <name evidence="1" type="ORF">RFULGI_LOCUS6118</name>
</gene>
<dbReference type="OrthoDB" id="2432453at2759"/>
<name>A0A9N9GA31_9GLOM</name>
<proteinExistence type="predicted"/>
<feature type="non-terminal residue" evidence="1">
    <location>
        <position position="1"/>
    </location>
</feature>
<dbReference type="EMBL" id="CAJVPZ010007550">
    <property type="protein sequence ID" value="CAG8587938.1"/>
    <property type="molecule type" value="Genomic_DNA"/>
</dbReference>
<dbReference type="AlphaFoldDB" id="A0A9N9GA31"/>
<accession>A0A9N9GA31</accession>
<evidence type="ECO:0000313" key="1">
    <source>
        <dbReference type="EMBL" id="CAG8587938.1"/>
    </source>
</evidence>
<protein>
    <submittedName>
        <fullName evidence="1">495_t:CDS:1</fullName>
    </submittedName>
</protein>